<evidence type="ECO:0000256" key="7">
    <source>
        <dbReference type="ARBA" id="ARBA00049183"/>
    </source>
</evidence>
<evidence type="ECO:0000259" key="10">
    <source>
        <dbReference type="Pfam" id="PF04028"/>
    </source>
</evidence>
<dbReference type="Pfam" id="PF04028">
    <property type="entry name" value="DUF374"/>
    <property type="match status" value="1"/>
</dbReference>
<evidence type="ECO:0000313" key="12">
    <source>
        <dbReference type="EMBL" id="MBO1324157.1"/>
    </source>
</evidence>
<evidence type="ECO:0000256" key="3">
    <source>
        <dbReference type="ARBA" id="ARBA00012621"/>
    </source>
</evidence>
<reference evidence="12" key="1">
    <citation type="submission" date="2021-03" db="EMBL/GenBank/DDBJ databases">
        <title>The complete genome sequence of Acetobacter sp. TBRC 12339.</title>
        <authorList>
            <person name="Charoenyingcharoen P."/>
            <person name="Yukphan P."/>
        </authorList>
    </citation>
    <scope>NUCLEOTIDE SEQUENCE</scope>
    <source>
        <strain evidence="12">TBRC 12339</strain>
    </source>
</reference>
<evidence type="ECO:0000256" key="5">
    <source>
        <dbReference type="ARBA" id="ARBA00022679"/>
    </source>
</evidence>
<evidence type="ECO:0000259" key="11">
    <source>
        <dbReference type="Pfam" id="PF04413"/>
    </source>
</evidence>
<feature type="domain" description="DUF374" evidence="10">
    <location>
        <begin position="77"/>
        <end position="147"/>
    </location>
</feature>
<comment type="pathway">
    <text evidence="2">Bacterial outer membrane biogenesis; LPS core biosynthesis.</text>
</comment>
<dbReference type="Gene3D" id="3.40.50.11720">
    <property type="entry name" value="3-Deoxy-D-manno-octulosonic-acid transferase, N-terminal domain"/>
    <property type="match status" value="1"/>
</dbReference>
<gene>
    <name evidence="12" type="ORF">J2D77_03160</name>
</gene>
<dbReference type="GO" id="GO:0043842">
    <property type="term" value="F:Kdo transferase activity"/>
    <property type="evidence" value="ECO:0007669"/>
    <property type="project" value="UniProtKB-EC"/>
</dbReference>
<dbReference type="Gene3D" id="3.40.50.2000">
    <property type="entry name" value="Glycogen Phosphorylase B"/>
    <property type="match status" value="1"/>
</dbReference>
<dbReference type="PANTHER" id="PTHR42755:SF1">
    <property type="entry name" value="3-DEOXY-D-MANNO-OCTULOSONIC ACID TRANSFERASE, MITOCHONDRIAL-RELATED"/>
    <property type="match status" value="1"/>
</dbReference>
<evidence type="ECO:0000256" key="4">
    <source>
        <dbReference type="ARBA" id="ARBA00019077"/>
    </source>
</evidence>
<evidence type="ECO:0000256" key="2">
    <source>
        <dbReference type="ARBA" id="ARBA00004713"/>
    </source>
</evidence>
<dbReference type="InterPro" id="IPR038107">
    <property type="entry name" value="Glycos_transf_N_sf"/>
</dbReference>
<keyword evidence="5" id="KW-0808">Transferase</keyword>
<proteinExistence type="predicted"/>
<dbReference type="EMBL" id="JAFVMH010000001">
    <property type="protein sequence ID" value="MBO1324157.1"/>
    <property type="molecule type" value="Genomic_DNA"/>
</dbReference>
<protein>
    <recommendedName>
        <fullName evidence="4">3-deoxy-D-manno-octulosonic acid transferase</fullName>
        <ecNumber evidence="3">2.4.99.12</ecNumber>
    </recommendedName>
    <alternativeName>
        <fullName evidence="6">Lipid IV(A) 3-deoxy-D-manno-octulosonic acid transferase</fullName>
    </alternativeName>
</protein>
<comment type="catalytic activity">
    <reaction evidence="7">
        <text>lipid IVA (E. coli) + CMP-3-deoxy-beta-D-manno-octulosonate = alpha-Kdo-(2-&gt;6)-lipid IVA (E. coli) + CMP + H(+)</text>
        <dbReference type="Rhea" id="RHEA:28066"/>
        <dbReference type="ChEBI" id="CHEBI:15378"/>
        <dbReference type="ChEBI" id="CHEBI:58603"/>
        <dbReference type="ChEBI" id="CHEBI:60364"/>
        <dbReference type="ChEBI" id="CHEBI:60377"/>
        <dbReference type="ChEBI" id="CHEBI:85987"/>
        <dbReference type="EC" id="2.4.99.12"/>
    </reaction>
</comment>
<accession>A0A939HMN2</accession>
<evidence type="ECO:0000256" key="6">
    <source>
        <dbReference type="ARBA" id="ARBA00031445"/>
    </source>
</evidence>
<dbReference type="GO" id="GO:0005886">
    <property type="term" value="C:plasma membrane"/>
    <property type="evidence" value="ECO:0007669"/>
    <property type="project" value="TreeGrafter"/>
</dbReference>
<comment type="function">
    <text evidence="1">Involved in lipopolysaccharide (LPS) biosynthesis. Catalyzes the transfer of 3-deoxy-D-manno-octulosonate (Kdo) residue(s) from CMP-Kdo to lipid IV(A), the tetraacyldisaccharide-1,4'-bisphosphate precursor of lipid A.</text>
</comment>
<dbReference type="RefSeq" id="WP_207844805.1">
    <property type="nucleotide sequence ID" value="NZ_JAFVMH010000001.1"/>
</dbReference>
<dbReference type="SUPFAM" id="SSF53756">
    <property type="entry name" value="UDP-Glycosyltransferase/glycogen phosphorylase"/>
    <property type="match status" value="1"/>
</dbReference>
<dbReference type="InterPro" id="IPR007172">
    <property type="entry name" value="DUF374"/>
</dbReference>
<evidence type="ECO:0000256" key="1">
    <source>
        <dbReference type="ARBA" id="ARBA00003394"/>
    </source>
</evidence>
<feature type="active site" description="Proton acceptor" evidence="8">
    <location>
        <position position="318"/>
    </location>
</feature>
<dbReference type="InterPro" id="IPR039901">
    <property type="entry name" value="Kdotransferase"/>
</dbReference>
<evidence type="ECO:0000256" key="9">
    <source>
        <dbReference type="PIRSR" id="PIRSR639901-2"/>
    </source>
</evidence>
<dbReference type="EC" id="2.4.99.12" evidence="3"/>
<dbReference type="PANTHER" id="PTHR42755">
    <property type="entry name" value="3-DEOXY-MANNO-OCTULOSONATE CYTIDYLYLTRANSFERASE"/>
    <property type="match status" value="1"/>
</dbReference>
<feature type="domain" description="3-deoxy-D-manno-octulosonic-acid transferase N-terminal" evidence="11">
    <location>
        <begin position="291"/>
        <end position="466"/>
    </location>
</feature>
<dbReference type="CDD" id="cd07983">
    <property type="entry name" value="LPLAT_DUF374-like"/>
    <property type="match status" value="1"/>
</dbReference>
<sequence length="672" mass="73641">MRDVSALVRSGLRSCALGVLRGYLGFALRTTRWTFLIDPDALPYVKREDGRTAIIALWHEVLPLTSVLWWWAEPQNPELRLRVLISRNADGRLIADLIAPWRISSIAGSSDTRGKNKGGAAALRQMRASLQRGDHMVITPDGPRGPRRKAQQGVLALARLAGKPVIPIGAASVCLRTRSWDRMVVPLPFGRGVLICGAPLFFGHGKQDTRSTAGQIHELEDALEQVMAICARPDAPQTRALTQGFMRETCFVKPLDVRPSGLWHGMATVLAPVLPFFLRWRQTRGKERAERVREKMGFPSLARPHGDVAWFHAASVGELVTILPLVHACLNRAPDLAVLVTTGTVTAAAMLEQRLRHPRVAHQFMPLDVPRWGRRFLAHWKPQVVVFAESELWPNMLGLCHAGLIPVVLVNGRVSDRTFAQWRRMPKVARRMLERFAWVCARSGQDGERLRVLGAKKQLPCGDLKAAAYPLPVDDAQLQRVRGVIGARPVFLAASTHAGEEEQIIRAAELARRDSPDLLTIIVPRHPERGAVVAAMAGQAPRRALGQVPGPGDAVWVCDTLGELGLFFRLAPCVFIGNSLPGCKGGGHNPYEPARLHCAIATGPLTGNFEEAFARLAPGLCVVDGAQALADWLRSVLTQPAECERLADTAYALATADQDLPDRLAEQILALC</sequence>
<organism evidence="12 13">
    <name type="scientific">Acetobacter garciniae</name>
    <dbReference type="NCBI Taxonomy" id="2817435"/>
    <lineage>
        <taxon>Bacteria</taxon>
        <taxon>Pseudomonadati</taxon>
        <taxon>Pseudomonadota</taxon>
        <taxon>Alphaproteobacteria</taxon>
        <taxon>Acetobacterales</taxon>
        <taxon>Acetobacteraceae</taxon>
        <taxon>Acetobacter</taxon>
    </lineage>
</organism>
<dbReference type="Pfam" id="PF04413">
    <property type="entry name" value="Glycos_transf_N"/>
    <property type="match status" value="1"/>
</dbReference>
<evidence type="ECO:0000256" key="8">
    <source>
        <dbReference type="PIRSR" id="PIRSR639901-1"/>
    </source>
</evidence>
<dbReference type="InterPro" id="IPR007507">
    <property type="entry name" value="Glycos_transf_N"/>
</dbReference>
<feature type="site" description="Transition state stabilizer" evidence="9">
    <location>
        <position position="389"/>
    </location>
</feature>
<dbReference type="AlphaFoldDB" id="A0A939HMN2"/>
<name>A0A939HMN2_9PROT</name>
<feature type="site" description="Transition state stabilizer" evidence="9">
    <location>
        <position position="465"/>
    </location>
</feature>
<evidence type="ECO:0000313" key="13">
    <source>
        <dbReference type="Proteomes" id="UP000664073"/>
    </source>
</evidence>
<comment type="caution">
    <text evidence="12">The sequence shown here is derived from an EMBL/GenBank/DDBJ whole genome shotgun (WGS) entry which is preliminary data.</text>
</comment>
<dbReference type="Proteomes" id="UP000664073">
    <property type="component" value="Unassembled WGS sequence"/>
</dbReference>
<dbReference type="GO" id="GO:0009245">
    <property type="term" value="P:lipid A biosynthetic process"/>
    <property type="evidence" value="ECO:0007669"/>
    <property type="project" value="TreeGrafter"/>
</dbReference>
<keyword evidence="13" id="KW-1185">Reference proteome</keyword>